<feature type="domain" description="Solute-binding protein family 5" evidence="3">
    <location>
        <begin position="71"/>
        <end position="431"/>
    </location>
</feature>
<dbReference type="InterPro" id="IPR030678">
    <property type="entry name" value="Peptide/Ni-bd"/>
</dbReference>
<dbReference type="PIRSF" id="PIRSF002741">
    <property type="entry name" value="MppA"/>
    <property type="match status" value="1"/>
</dbReference>
<name>A0ABD5LQD1_AGRRD</name>
<comment type="caution">
    <text evidence="4">The sequence shown here is derived from an EMBL/GenBank/DDBJ whole genome shotgun (WGS) entry which is preliminary data.</text>
</comment>
<dbReference type="EMBL" id="JBETME010000008">
    <property type="protein sequence ID" value="MES4992396.1"/>
    <property type="molecule type" value="Genomic_DNA"/>
</dbReference>
<comment type="subcellular location">
    <subcellularLocation>
        <location evidence="1">Periplasm</location>
    </subcellularLocation>
</comment>
<dbReference type="GO" id="GO:0030288">
    <property type="term" value="C:outer membrane-bounded periplasmic space"/>
    <property type="evidence" value="ECO:0007669"/>
    <property type="project" value="UniProtKB-ARBA"/>
</dbReference>
<dbReference type="PROSITE" id="PS51318">
    <property type="entry name" value="TAT"/>
    <property type="match status" value="1"/>
</dbReference>
<dbReference type="Proteomes" id="UP001438189">
    <property type="component" value="Unassembled WGS sequence"/>
</dbReference>
<dbReference type="InterPro" id="IPR006311">
    <property type="entry name" value="TAT_signal"/>
</dbReference>
<dbReference type="PANTHER" id="PTHR30290:SF83">
    <property type="entry name" value="ABC TRANSPORTER SUBSTRATE-BINDING PROTEIN"/>
    <property type="match status" value="1"/>
</dbReference>
<evidence type="ECO:0000256" key="2">
    <source>
        <dbReference type="ARBA" id="ARBA00005695"/>
    </source>
</evidence>
<evidence type="ECO:0000259" key="3">
    <source>
        <dbReference type="Pfam" id="PF00496"/>
    </source>
</evidence>
<organism evidence="4 5">
    <name type="scientific">Agrobacterium radiobacter</name>
    <dbReference type="NCBI Taxonomy" id="362"/>
    <lineage>
        <taxon>Bacteria</taxon>
        <taxon>Pseudomonadati</taxon>
        <taxon>Pseudomonadota</taxon>
        <taxon>Alphaproteobacteria</taxon>
        <taxon>Hyphomicrobiales</taxon>
        <taxon>Rhizobiaceae</taxon>
        <taxon>Rhizobium/Agrobacterium group</taxon>
        <taxon>Agrobacterium</taxon>
        <taxon>Agrobacterium tumefaciens complex</taxon>
    </lineage>
</organism>
<protein>
    <submittedName>
        <fullName evidence="4">ABC transporter substrate-binding protein</fullName>
    </submittedName>
</protein>
<reference evidence="4 5" key="1">
    <citation type="submission" date="2024-06" db="EMBL/GenBank/DDBJ databases">
        <title>Genome sequencing of Agrobacterium spp. from tobacco in Serbia.</title>
        <authorList>
            <person name="Ilicic R.J."/>
            <person name="Studholme D.J."/>
            <person name="Jelusic A."/>
            <person name="Barac G."/>
            <person name="Bagi F."/>
            <person name="Popovic Milovanovic T."/>
        </authorList>
    </citation>
    <scope>NUCLEOTIDE SEQUENCE [LARGE SCALE GENOMIC DNA]</scope>
    <source>
        <strain evidence="4 5">DA1</strain>
    </source>
</reference>
<dbReference type="InterPro" id="IPR039424">
    <property type="entry name" value="SBP_5"/>
</dbReference>
<evidence type="ECO:0000313" key="4">
    <source>
        <dbReference type="EMBL" id="MES4992396.1"/>
    </source>
</evidence>
<dbReference type="InterPro" id="IPR000914">
    <property type="entry name" value="SBP_5_dom"/>
</dbReference>
<dbReference type="Gene3D" id="3.40.190.10">
    <property type="entry name" value="Periplasmic binding protein-like II"/>
    <property type="match status" value="1"/>
</dbReference>
<dbReference type="PANTHER" id="PTHR30290">
    <property type="entry name" value="PERIPLASMIC BINDING COMPONENT OF ABC TRANSPORTER"/>
    <property type="match status" value="1"/>
</dbReference>
<dbReference type="SUPFAM" id="SSF53850">
    <property type="entry name" value="Periplasmic binding protein-like II"/>
    <property type="match status" value="1"/>
</dbReference>
<dbReference type="Pfam" id="PF00496">
    <property type="entry name" value="SBP_bac_5"/>
    <property type="match status" value="1"/>
</dbReference>
<dbReference type="RefSeq" id="WP_353574356.1">
    <property type="nucleotide sequence ID" value="NZ_JBETME010000008.1"/>
</dbReference>
<accession>A0ABD5LQD1</accession>
<gene>
    <name evidence="4" type="ORF">ABVB70_18830</name>
</gene>
<proteinExistence type="inferred from homology"/>
<dbReference type="Gene3D" id="3.10.105.10">
    <property type="entry name" value="Dipeptide-binding Protein, Domain 3"/>
    <property type="match status" value="1"/>
</dbReference>
<dbReference type="AlphaFoldDB" id="A0ABD5LQD1"/>
<evidence type="ECO:0000256" key="1">
    <source>
        <dbReference type="ARBA" id="ARBA00004418"/>
    </source>
</evidence>
<sequence>MISRRTVLTASLALGIAAATPWKHTAWAQGDRILQIASLREISSLDLADTSYHFRRLRVAETLVTIDPEGKLAPELAQSWSVSDDGLAWTFVIREGVRFHDGSVLTPEIVRVAIEAMRKANTNAELVSRLPISDVRVKGQAVVVTLERPFSLVPDFFTDGPAVILAPSSFAADGTVAQIIGTGPYRITEIEGKTLVKLEAFPDYWGEQPHITRVHFTGAASTDTIANMAEARQADLVLGVPPALRDRVEASGVRIKRAQTARIFGIIFNAEDGRFNGPAERRAISLALDRQGIAAALFGNGAAAANQLFSSAFPNWYDPNLPQIERNVDEAKRILAEAGWAAGPDGILTRDGTRFSFTAIAQKRFEIPLLAEAVQAQLAEVGIKVNVELGGAGQVLESVANGSFVFGFTPRNYGAVPDPVATLVLDYGAENAATSPWSGINYRNPEMQSGLNAYLAARNKDEVTEARNRLLAIVNSGDLPVVPLVWSDYYVSVSERVDVDSVPVDALEVSFWIDRVRWAE</sequence>
<evidence type="ECO:0000313" key="5">
    <source>
        <dbReference type="Proteomes" id="UP001438189"/>
    </source>
</evidence>
<comment type="similarity">
    <text evidence="2">Belongs to the bacterial solute-binding protein 5 family.</text>
</comment>